<reference evidence="5 6" key="1">
    <citation type="journal article" date="2018" name="Cell">
        <title>The Chara Genome: Secondary Complexity and Implications for Plant Terrestrialization.</title>
        <authorList>
            <person name="Nishiyama T."/>
            <person name="Sakayama H."/>
            <person name="Vries J.D."/>
            <person name="Buschmann H."/>
            <person name="Saint-Marcoux D."/>
            <person name="Ullrich K.K."/>
            <person name="Haas F.B."/>
            <person name="Vanderstraeten L."/>
            <person name="Becker D."/>
            <person name="Lang D."/>
            <person name="Vosolsobe S."/>
            <person name="Rombauts S."/>
            <person name="Wilhelmsson P.K.I."/>
            <person name="Janitza P."/>
            <person name="Kern R."/>
            <person name="Heyl A."/>
            <person name="Rumpler F."/>
            <person name="Villalobos L.I.A.C."/>
            <person name="Clay J.M."/>
            <person name="Skokan R."/>
            <person name="Toyoda A."/>
            <person name="Suzuki Y."/>
            <person name="Kagoshima H."/>
            <person name="Schijlen E."/>
            <person name="Tajeshwar N."/>
            <person name="Catarino B."/>
            <person name="Hetherington A.J."/>
            <person name="Saltykova A."/>
            <person name="Bonnot C."/>
            <person name="Breuninger H."/>
            <person name="Symeonidi A."/>
            <person name="Radhakrishnan G.V."/>
            <person name="Van Nieuwerburgh F."/>
            <person name="Deforce D."/>
            <person name="Chang C."/>
            <person name="Karol K.G."/>
            <person name="Hedrich R."/>
            <person name="Ulvskov P."/>
            <person name="Glockner G."/>
            <person name="Delwiche C.F."/>
            <person name="Petrasek J."/>
            <person name="Van de Peer Y."/>
            <person name="Friml J."/>
            <person name="Beilby M."/>
            <person name="Dolan L."/>
            <person name="Kohara Y."/>
            <person name="Sugano S."/>
            <person name="Fujiyama A."/>
            <person name="Delaux P.-M."/>
            <person name="Quint M."/>
            <person name="TheiBen G."/>
            <person name="Hagemann M."/>
            <person name="Harholt J."/>
            <person name="Dunand C."/>
            <person name="Zachgo S."/>
            <person name="Langdale J."/>
            <person name="Maumus F."/>
            <person name="Straeten D.V.D."/>
            <person name="Gould S.B."/>
            <person name="Rensing S.A."/>
        </authorList>
    </citation>
    <scope>NUCLEOTIDE SEQUENCE [LARGE SCALE GENOMIC DNA]</scope>
    <source>
        <strain evidence="5 6">S276</strain>
    </source>
</reference>
<dbReference type="STRING" id="69332.A0A388KSZ0"/>
<comment type="caution">
    <text evidence="5">The sequence shown here is derived from an EMBL/GenBank/DDBJ whole genome shotgun (WGS) entry which is preliminary data.</text>
</comment>
<evidence type="ECO:0000256" key="1">
    <source>
        <dbReference type="ARBA" id="ARBA00004245"/>
    </source>
</evidence>
<dbReference type="OrthoDB" id="1745659at2759"/>
<dbReference type="GO" id="GO:0007019">
    <property type="term" value="P:microtubule depolymerization"/>
    <property type="evidence" value="ECO:0007669"/>
    <property type="project" value="TreeGrafter"/>
</dbReference>
<organism evidence="5 6">
    <name type="scientific">Chara braunii</name>
    <name type="common">Braun's stonewort</name>
    <dbReference type="NCBI Taxonomy" id="69332"/>
    <lineage>
        <taxon>Eukaryota</taxon>
        <taxon>Viridiplantae</taxon>
        <taxon>Streptophyta</taxon>
        <taxon>Charophyceae</taxon>
        <taxon>Charales</taxon>
        <taxon>Characeae</taxon>
        <taxon>Chara</taxon>
    </lineage>
</organism>
<comment type="subcellular location">
    <subcellularLocation>
        <location evidence="1">Cytoplasm</location>
        <location evidence="1">Cytoskeleton</location>
    </subcellularLocation>
</comment>
<evidence type="ECO:0000256" key="2">
    <source>
        <dbReference type="ARBA" id="ARBA00022490"/>
    </source>
</evidence>
<sequence length="168" mass="18536">MMCKSSDECHGRSTYVTSIVDSVVRTFWVKNNVRGVVLALAKMSNHSVLVDVLSACMDKSEIFTLEICALLLPLLKDLLTSQYDRYLTVALSVISLLLKSFGSIIQETRLAARPAPGVDLSGEQRLDRCNKCYEGFVSVREILEPLVRRGGDAAQAASELHMALSEVR</sequence>
<dbReference type="AlphaFoldDB" id="A0A388KSZ0"/>
<dbReference type="Gramene" id="GBG73053">
    <property type="protein sequence ID" value="GBG73053"/>
    <property type="gene ID" value="CBR_g12770"/>
</dbReference>
<gene>
    <name evidence="5" type="ORF">CBR_g12770</name>
</gene>
<dbReference type="Pfam" id="PF13925">
    <property type="entry name" value="Katanin_con80"/>
    <property type="match status" value="1"/>
</dbReference>
<dbReference type="InterPro" id="IPR028021">
    <property type="entry name" value="Katanin_C-terminal"/>
</dbReference>
<dbReference type="EMBL" id="BFEA01000176">
    <property type="protein sequence ID" value="GBG73053.1"/>
    <property type="molecule type" value="Genomic_DNA"/>
</dbReference>
<evidence type="ECO:0000259" key="4">
    <source>
        <dbReference type="Pfam" id="PF13925"/>
    </source>
</evidence>
<dbReference type="OMA" id="IFTLEIC"/>
<dbReference type="PANTHER" id="PTHR19845:SF0">
    <property type="entry name" value="KATANIN P80 WD40 REPEAT-CONTAINING SUBUNIT B1"/>
    <property type="match status" value="1"/>
</dbReference>
<name>A0A388KSZ0_CHABU</name>
<proteinExistence type="predicted"/>
<keyword evidence="3" id="KW-0206">Cytoskeleton</keyword>
<evidence type="ECO:0000256" key="3">
    <source>
        <dbReference type="ARBA" id="ARBA00023212"/>
    </source>
</evidence>
<accession>A0A388KSZ0</accession>
<dbReference type="GO" id="GO:0008017">
    <property type="term" value="F:microtubule binding"/>
    <property type="evidence" value="ECO:0007669"/>
    <property type="project" value="InterPro"/>
</dbReference>
<dbReference type="Proteomes" id="UP000265515">
    <property type="component" value="Unassembled WGS sequence"/>
</dbReference>
<feature type="domain" description="Katanin p80 subunit C-terminal" evidence="4">
    <location>
        <begin position="23"/>
        <end position="164"/>
    </location>
</feature>
<keyword evidence="2" id="KW-0963">Cytoplasm</keyword>
<evidence type="ECO:0000313" key="5">
    <source>
        <dbReference type="EMBL" id="GBG73053.1"/>
    </source>
</evidence>
<keyword evidence="6" id="KW-1185">Reference proteome</keyword>
<dbReference type="GO" id="GO:0008352">
    <property type="term" value="C:katanin complex"/>
    <property type="evidence" value="ECO:0007669"/>
    <property type="project" value="TreeGrafter"/>
</dbReference>
<dbReference type="PANTHER" id="PTHR19845">
    <property type="entry name" value="KATANIN P80 SUBUNIT"/>
    <property type="match status" value="1"/>
</dbReference>
<protein>
    <recommendedName>
        <fullName evidence="4">Katanin p80 subunit C-terminal domain-containing protein</fullName>
    </recommendedName>
</protein>
<evidence type="ECO:0000313" key="6">
    <source>
        <dbReference type="Proteomes" id="UP000265515"/>
    </source>
</evidence>